<sequence length="225" mass="23815">MSDEDFLSRWSHRKRLAEASPEFLSPLPVPASPGQGDQGAAVNSEAGKPVDGPDLSALPPLDAITAATNVTAFLRKGVPLALTREALRRAWLADPAIRDFVGLAENAWDFNDPNAMPGFGPLDYTPEQVRDLVARIVSERKPVAGGDANSVTPQLQQDVVSPADPLPESSPDRETAADAPETTIDQIKRDGGVTGTGTTTPRSLVVGEQAHCSVVRRTHGSALPQ</sequence>
<evidence type="ECO:0000313" key="3">
    <source>
        <dbReference type="Proteomes" id="UP000254343"/>
    </source>
</evidence>
<feature type="region of interest" description="Disordered" evidence="1">
    <location>
        <begin position="143"/>
        <end position="211"/>
    </location>
</feature>
<feature type="compositionally biased region" description="Polar residues" evidence="1">
    <location>
        <begin position="149"/>
        <end position="159"/>
    </location>
</feature>
<dbReference type="Pfam" id="PF11748">
    <property type="entry name" value="DUF3306"/>
    <property type="match status" value="1"/>
</dbReference>
<dbReference type="AlphaFoldDB" id="A0A380W541"/>
<dbReference type="Proteomes" id="UP000254343">
    <property type="component" value="Unassembled WGS sequence"/>
</dbReference>
<reference evidence="2 3" key="1">
    <citation type="submission" date="2018-06" db="EMBL/GenBank/DDBJ databases">
        <authorList>
            <consortium name="Pathogen Informatics"/>
            <person name="Doyle S."/>
        </authorList>
    </citation>
    <scope>NUCLEOTIDE SEQUENCE [LARGE SCALE GENOMIC DNA]</scope>
    <source>
        <strain evidence="2 3">NCTC12722</strain>
    </source>
</reference>
<accession>A0A380W541</accession>
<proteinExistence type="predicted"/>
<dbReference type="EMBL" id="UIGB01000001">
    <property type="protein sequence ID" value="SUU84064.1"/>
    <property type="molecule type" value="Genomic_DNA"/>
</dbReference>
<dbReference type="InterPro" id="IPR021735">
    <property type="entry name" value="DUF3306"/>
</dbReference>
<gene>
    <name evidence="2" type="ORF">NCTC12722_01247</name>
</gene>
<dbReference type="RefSeq" id="WP_002718844.1">
    <property type="nucleotide sequence ID" value="NZ_UFSI01000001.1"/>
</dbReference>
<feature type="region of interest" description="Disordered" evidence="1">
    <location>
        <begin position="21"/>
        <end position="54"/>
    </location>
</feature>
<organism evidence="2 3">
    <name type="scientific">Afipia felis</name>
    <name type="common">Cat scratch disease bacillus</name>
    <dbReference type="NCBI Taxonomy" id="1035"/>
    <lineage>
        <taxon>Bacteria</taxon>
        <taxon>Pseudomonadati</taxon>
        <taxon>Pseudomonadota</taxon>
        <taxon>Alphaproteobacteria</taxon>
        <taxon>Hyphomicrobiales</taxon>
        <taxon>Nitrobacteraceae</taxon>
        <taxon>Afipia</taxon>
    </lineage>
</organism>
<evidence type="ECO:0000313" key="2">
    <source>
        <dbReference type="EMBL" id="SUU84064.1"/>
    </source>
</evidence>
<dbReference type="OrthoDB" id="8100830at2"/>
<evidence type="ECO:0000256" key="1">
    <source>
        <dbReference type="SAM" id="MobiDB-lite"/>
    </source>
</evidence>
<protein>
    <submittedName>
        <fullName evidence="2">Protein of uncharacterized function (DUF3306)</fullName>
    </submittedName>
</protein>
<name>A0A380W541_AFIFE</name>